<dbReference type="Proteomes" id="UP000557566">
    <property type="component" value="Unassembled WGS sequence"/>
</dbReference>
<reference evidence="1 2" key="1">
    <citation type="journal article" date="2020" name="Genome Biol. Evol.">
        <title>A new high-quality draft genome assembly of the Chinese cordyceps Ophiocordyceps sinensis.</title>
        <authorList>
            <person name="Shu R."/>
            <person name="Zhang J."/>
            <person name="Meng Q."/>
            <person name="Zhang H."/>
            <person name="Zhou G."/>
            <person name="Li M."/>
            <person name="Wu P."/>
            <person name="Zhao Y."/>
            <person name="Chen C."/>
            <person name="Qin Q."/>
        </authorList>
    </citation>
    <scope>NUCLEOTIDE SEQUENCE [LARGE SCALE GENOMIC DNA]</scope>
    <source>
        <strain evidence="1 2">IOZ07</strain>
    </source>
</reference>
<organism evidence="1 2">
    <name type="scientific">Ophiocordyceps sinensis</name>
    <dbReference type="NCBI Taxonomy" id="72228"/>
    <lineage>
        <taxon>Eukaryota</taxon>
        <taxon>Fungi</taxon>
        <taxon>Dikarya</taxon>
        <taxon>Ascomycota</taxon>
        <taxon>Pezizomycotina</taxon>
        <taxon>Sordariomycetes</taxon>
        <taxon>Hypocreomycetidae</taxon>
        <taxon>Hypocreales</taxon>
        <taxon>Ophiocordycipitaceae</taxon>
        <taxon>Ophiocordyceps</taxon>
    </lineage>
</organism>
<comment type="caution">
    <text evidence="1">The sequence shown here is derived from an EMBL/GenBank/DDBJ whole genome shotgun (WGS) entry which is preliminary data.</text>
</comment>
<evidence type="ECO:0000313" key="1">
    <source>
        <dbReference type="EMBL" id="KAF4513486.1"/>
    </source>
</evidence>
<sequence>MYLVRLENMVAAGLTKLHIALILEKKAQFLELGYSEQDCAGLSYNGEIEAIFETLEALGHRVTQVPGIRSLVRHLAEHQGSGWNLAFHMAEGFFETARVAGSLSSRGMPDSVHVCRCSDIGPVLEQGADQEFWDEARRAVVGVLEYLWNKERPLKGAPFAGALSFAQGFVLESTETTGDQDPVV</sequence>
<proteinExistence type="predicted"/>
<protein>
    <submittedName>
        <fullName evidence="1">Uncharacterized protein</fullName>
    </submittedName>
</protein>
<name>A0A8H4VAB8_9HYPO</name>
<accession>A0A8H4VAB8</accession>
<dbReference type="EMBL" id="JAAVMX010000001">
    <property type="protein sequence ID" value="KAF4513486.1"/>
    <property type="molecule type" value="Genomic_DNA"/>
</dbReference>
<gene>
    <name evidence="1" type="ORF">G6O67_000752</name>
</gene>
<evidence type="ECO:0000313" key="2">
    <source>
        <dbReference type="Proteomes" id="UP000557566"/>
    </source>
</evidence>
<keyword evidence="2" id="KW-1185">Reference proteome</keyword>
<dbReference type="OrthoDB" id="2013972at2759"/>
<dbReference type="AlphaFoldDB" id="A0A8H4VAB8"/>